<dbReference type="EMBL" id="MDYN01000001">
    <property type="protein sequence ID" value="OQD91037.1"/>
    <property type="molecule type" value="Genomic_DNA"/>
</dbReference>
<keyword evidence="2" id="KW-1185">Reference proteome</keyword>
<accession>A0A1V6QPW6</accession>
<gene>
    <name evidence="1" type="ORF">PENANT_c001G03570</name>
</gene>
<dbReference type="SUPFAM" id="SSF88697">
    <property type="entry name" value="PUA domain-like"/>
    <property type="match status" value="1"/>
</dbReference>
<dbReference type="OrthoDB" id="2149705at2759"/>
<name>A0A1V6QPW6_9EURO</name>
<organism evidence="1 2">
    <name type="scientific">Penicillium antarcticum</name>
    <dbReference type="NCBI Taxonomy" id="416450"/>
    <lineage>
        <taxon>Eukaryota</taxon>
        <taxon>Fungi</taxon>
        <taxon>Dikarya</taxon>
        <taxon>Ascomycota</taxon>
        <taxon>Pezizomycotina</taxon>
        <taxon>Eurotiomycetes</taxon>
        <taxon>Eurotiomycetidae</taxon>
        <taxon>Eurotiales</taxon>
        <taxon>Aspergillaceae</taxon>
        <taxon>Penicillium</taxon>
    </lineage>
</organism>
<dbReference type="InterPro" id="IPR015947">
    <property type="entry name" value="PUA-like_sf"/>
</dbReference>
<comment type="caution">
    <text evidence="1">The sequence shown here is derived from an EMBL/GenBank/DDBJ whole genome shotgun (WGS) entry which is preliminary data.</text>
</comment>
<evidence type="ECO:0000313" key="1">
    <source>
        <dbReference type="EMBL" id="OQD91037.1"/>
    </source>
</evidence>
<dbReference type="AlphaFoldDB" id="A0A1V6QPW6"/>
<sequence>MATEKSSIDIFMSIKPEHMSNIASGTKNHEYRSYLLPSDVRRIWFYTTKPIQRVEHVAYISQGKVPGQVPEDGGIGNAEFNAGMKKSNYAYEILKLWKLEQSVSLEHGIKLGFFKGAPQKYCWVPLSVLEAYPLLQQPVLFDRPRERE</sequence>
<evidence type="ECO:0000313" key="2">
    <source>
        <dbReference type="Proteomes" id="UP000191672"/>
    </source>
</evidence>
<dbReference type="Proteomes" id="UP000191672">
    <property type="component" value="Unassembled WGS sequence"/>
</dbReference>
<evidence type="ECO:0008006" key="3">
    <source>
        <dbReference type="Google" id="ProtNLM"/>
    </source>
</evidence>
<proteinExistence type="predicted"/>
<protein>
    <recommendedName>
        <fullName evidence="3">ASCH domain-containing protein</fullName>
    </recommendedName>
</protein>
<reference evidence="2" key="1">
    <citation type="journal article" date="2017" name="Nat. Microbiol.">
        <title>Global analysis of biosynthetic gene clusters reveals vast potential of secondary metabolite production in Penicillium species.</title>
        <authorList>
            <person name="Nielsen J.C."/>
            <person name="Grijseels S."/>
            <person name="Prigent S."/>
            <person name="Ji B."/>
            <person name="Dainat J."/>
            <person name="Nielsen K.F."/>
            <person name="Frisvad J.C."/>
            <person name="Workman M."/>
            <person name="Nielsen J."/>
        </authorList>
    </citation>
    <scope>NUCLEOTIDE SEQUENCE [LARGE SCALE GENOMIC DNA]</scope>
    <source>
        <strain evidence="2">IBT 31811</strain>
    </source>
</reference>